<comment type="caution">
    <text evidence="10">The sequence shown here is derived from an EMBL/GenBank/DDBJ whole genome shotgun (WGS) entry which is preliminary data.</text>
</comment>
<proteinExistence type="inferred from homology"/>
<accession>A0AAN7Z3K4</accession>
<keyword evidence="7" id="KW-0833">Ubl conjugation pathway</keyword>
<comment type="similarity">
    <text evidence="3">Belongs to the APC13 family.</text>
</comment>
<dbReference type="InterPro" id="IPR008401">
    <property type="entry name" value="Apc13"/>
</dbReference>
<evidence type="ECO:0000256" key="5">
    <source>
        <dbReference type="ARBA" id="ARBA00022618"/>
    </source>
</evidence>
<sequence>MSSDSSFALYIHRERRLIDIVDGNWEQETLPQELIRHPIINENISLNEEFEELQKQQSKKEKPWNELALNSFN</sequence>
<evidence type="ECO:0000256" key="3">
    <source>
        <dbReference type="ARBA" id="ARBA00006940"/>
    </source>
</evidence>
<evidence type="ECO:0000256" key="6">
    <source>
        <dbReference type="ARBA" id="ARBA00022776"/>
    </source>
</evidence>
<reference evidence="10 11" key="1">
    <citation type="submission" date="2023-11" db="EMBL/GenBank/DDBJ databases">
        <title>Dfirmibasis_genome.</title>
        <authorList>
            <person name="Edelbroek B."/>
            <person name="Kjellin J."/>
            <person name="Jerlstrom-Hultqvist J."/>
            <person name="Soderbom F."/>
        </authorList>
    </citation>
    <scope>NUCLEOTIDE SEQUENCE [LARGE SCALE GENOMIC DNA]</scope>
    <source>
        <strain evidence="10 11">TNS-C-14</strain>
    </source>
</reference>
<dbReference type="AlphaFoldDB" id="A0AAN7Z3K4"/>
<keyword evidence="5" id="KW-0132">Cell division</keyword>
<evidence type="ECO:0000313" key="10">
    <source>
        <dbReference type="EMBL" id="KAK5583145.1"/>
    </source>
</evidence>
<evidence type="ECO:0000256" key="4">
    <source>
        <dbReference type="ARBA" id="ARBA00013935"/>
    </source>
</evidence>
<gene>
    <name evidence="10" type="ORF">RB653_004735</name>
</gene>
<evidence type="ECO:0000256" key="9">
    <source>
        <dbReference type="ARBA" id="ARBA00023306"/>
    </source>
</evidence>
<name>A0AAN7Z3K4_9MYCE</name>
<dbReference type="Proteomes" id="UP001344447">
    <property type="component" value="Unassembled WGS sequence"/>
</dbReference>
<evidence type="ECO:0000256" key="7">
    <source>
        <dbReference type="ARBA" id="ARBA00022786"/>
    </source>
</evidence>
<comment type="pathway">
    <text evidence="2">Protein modification; protein ubiquitination.</text>
</comment>
<keyword evidence="6" id="KW-0498">Mitosis</keyword>
<evidence type="ECO:0000256" key="1">
    <source>
        <dbReference type="ARBA" id="ARBA00004123"/>
    </source>
</evidence>
<keyword evidence="9" id="KW-0131">Cell cycle</keyword>
<evidence type="ECO:0000256" key="2">
    <source>
        <dbReference type="ARBA" id="ARBA00004906"/>
    </source>
</evidence>
<protein>
    <recommendedName>
        <fullName evidence="4">Anaphase-promoting complex subunit 13</fullName>
    </recommendedName>
</protein>
<dbReference type="Pfam" id="PF05839">
    <property type="entry name" value="Apc13p"/>
    <property type="match status" value="1"/>
</dbReference>
<keyword evidence="11" id="KW-1185">Reference proteome</keyword>
<organism evidence="10 11">
    <name type="scientific">Dictyostelium firmibasis</name>
    <dbReference type="NCBI Taxonomy" id="79012"/>
    <lineage>
        <taxon>Eukaryota</taxon>
        <taxon>Amoebozoa</taxon>
        <taxon>Evosea</taxon>
        <taxon>Eumycetozoa</taxon>
        <taxon>Dictyostelia</taxon>
        <taxon>Dictyosteliales</taxon>
        <taxon>Dictyosteliaceae</taxon>
        <taxon>Dictyostelium</taxon>
    </lineage>
</organism>
<dbReference type="PANTHER" id="PTHR28672:SF1">
    <property type="entry name" value="ANAPHASE-PROMOTING COMPLEX SUBUNIT 13"/>
    <property type="match status" value="1"/>
</dbReference>
<evidence type="ECO:0000256" key="8">
    <source>
        <dbReference type="ARBA" id="ARBA00023242"/>
    </source>
</evidence>
<evidence type="ECO:0000313" key="11">
    <source>
        <dbReference type="Proteomes" id="UP001344447"/>
    </source>
</evidence>
<keyword evidence="8" id="KW-0539">Nucleus</keyword>
<dbReference type="PANTHER" id="PTHR28672">
    <property type="entry name" value="ANAPHASE-PROMOTING COMPLEX SUBUNIT 13"/>
    <property type="match status" value="1"/>
</dbReference>
<dbReference type="GO" id="GO:0005680">
    <property type="term" value="C:anaphase-promoting complex"/>
    <property type="evidence" value="ECO:0007669"/>
    <property type="project" value="InterPro"/>
</dbReference>
<dbReference type="EMBL" id="JAVFKY010000001">
    <property type="protein sequence ID" value="KAK5583145.1"/>
    <property type="molecule type" value="Genomic_DNA"/>
</dbReference>
<comment type="subcellular location">
    <subcellularLocation>
        <location evidence="1">Nucleus</location>
    </subcellularLocation>
</comment>
<dbReference type="GO" id="GO:0070979">
    <property type="term" value="P:protein K11-linked ubiquitination"/>
    <property type="evidence" value="ECO:0007669"/>
    <property type="project" value="TreeGrafter"/>
</dbReference>
<dbReference type="GO" id="GO:0051301">
    <property type="term" value="P:cell division"/>
    <property type="evidence" value="ECO:0007669"/>
    <property type="project" value="UniProtKB-KW"/>
</dbReference>